<dbReference type="EMBL" id="GL883125">
    <property type="protein sequence ID" value="EGG03340.1"/>
    <property type="molecule type" value="Genomic_DNA"/>
</dbReference>
<proteinExistence type="predicted"/>
<dbReference type="Pfam" id="PF14737">
    <property type="entry name" value="DUF4470"/>
    <property type="match status" value="1"/>
</dbReference>
<protein>
    <recommendedName>
        <fullName evidence="1">DUF4470 domain-containing protein</fullName>
    </recommendedName>
</protein>
<dbReference type="InterPro" id="IPR027974">
    <property type="entry name" value="DUF4470"/>
</dbReference>
<dbReference type="STRING" id="747676.F4RWD6"/>
<name>F4RWD6_MELLP</name>
<dbReference type="Gene3D" id="1.25.40.10">
    <property type="entry name" value="Tetratricopeptide repeat domain"/>
    <property type="match status" value="1"/>
</dbReference>
<dbReference type="VEuPathDB" id="FungiDB:MELLADRAFT_65695"/>
<feature type="domain" description="DUF4470" evidence="1">
    <location>
        <begin position="150"/>
        <end position="221"/>
    </location>
</feature>
<dbReference type="OrthoDB" id="2423701at2759"/>
<dbReference type="AlphaFoldDB" id="F4RWD6"/>
<dbReference type="eggNOG" id="ENOG502S1W1">
    <property type="taxonomic scope" value="Eukaryota"/>
</dbReference>
<dbReference type="Proteomes" id="UP000001072">
    <property type="component" value="Unassembled WGS sequence"/>
</dbReference>
<evidence type="ECO:0000313" key="2">
    <source>
        <dbReference type="EMBL" id="EGG03340.1"/>
    </source>
</evidence>
<dbReference type="SUPFAM" id="SSF48452">
    <property type="entry name" value="TPR-like"/>
    <property type="match status" value="1"/>
</dbReference>
<reference evidence="3" key="1">
    <citation type="journal article" date="2011" name="Proc. Natl. Acad. Sci. U.S.A.">
        <title>Obligate biotrophy features unraveled by the genomic analysis of rust fungi.</title>
        <authorList>
            <person name="Duplessis S."/>
            <person name="Cuomo C.A."/>
            <person name="Lin Y.-C."/>
            <person name="Aerts A."/>
            <person name="Tisserant E."/>
            <person name="Veneault-Fourrey C."/>
            <person name="Joly D.L."/>
            <person name="Hacquard S."/>
            <person name="Amselem J."/>
            <person name="Cantarel B.L."/>
            <person name="Chiu R."/>
            <person name="Coutinho P.M."/>
            <person name="Feau N."/>
            <person name="Field M."/>
            <person name="Frey P."/>
            <person name="Gelhaye E."/>
            <person name="Goldberg J."/>
            <person name="Grabherr M.G."/>
            <person name="Kodira C.D."/>
            <person name="Kohler A."/>
            <person name="Kuees U."/>
            <person name="Lindquist E.A."/>
            <person name="Lucas S.M."/>
            <person name="Mago R."/>
            <person name="Mauceli E."/>
            <person name="Morin E."/>
            <person name="Murat C."/>
            <person name="Pangilinan J.L."/>
            <person name="Park R."/>
            <person name="Pearson M."/>
            <person name="Quesneville H."/>
            <person name="Rouhier N."/>
            <person name="Sakthikumar S."/>
            <person name="Salamov A.A."/>
            <person name="Schmutz J."/>
            <person name="Selles B."/>
            <person name="Shapiro H."/>
            <person name="Tanguay P."/>
            <person name="Tuskan G.A."/>
            <person name="Henrissat B."/>
            <person name="Van de Peer Y."/>
            <person name="Rouze P."/>
            <person name="Ellis J.G."/>
            <person name="Dodds P.N."/>
            <person name="Schein J.E."/>
            <person name="Zhong S."/>
            <person name="Hamelin R.C."/>
            <person name="Grigoriev I.V."/>
            <person name="Szabo L.J."/>
            <person name="Martin F."/>
        </authorList>
    </citation>
    <scope>NUCLEOTIDE SEQUENCE [LARGE SCALE GENOMIC DNA]</scope>
    <source>
        <strain evidence="3">98AG31 / pathotype 3-4-7</strain>
    </source>
</reference>
<organism evidence="3">
    <name type="scientific">Melampsora larici-populina (strain 98AG31 / pathotype 3-4-7)</name>
    <name type="common">Poplar leaf rust fungus</name>
    <dbReference type="NCBI Taxonomy" id="747676"/>
    <lineage>
        <taxon>Eukaryota</taxon>
        <taxon>Fungi</taxon>
        <taxon>Dikarya</taxon>
        <taxon>Basidiomycota</taxon>
        <taxon>Pucciniomycotina</taxon>
        <taxon>Pucciniomycetes</taxon>
        <taxon>Pucciniales</taxon>
        <taxon>Melampsoraceae</taxon>
        <taxon>Melampsora</taxon>
    </lineage>
</organism>
<dbReference type="HOGENOM" id="CLU_006713_0_0_1"/>
<sequence>MSSNTARAEDARLRGNAFYKALQFNKAIVAYKVAAALVPSDPTPLSNLSAATFELGDYEKSIQFSNQALALLEKEADTDPRKQKLIIRLSKARRYQSDPDNSIAKESLWNAIFRLPRYRPNLTNDRSYYPSGHDTPESLYGRTLRRTTKKAPVVSFMFCGIGDARNLLQTMMDYHLNGPSSHQSDQRLHLTILDFKPAILARDLILFLLLDDISLNLGISNQKKYMLGKQRACNLTELLTTVSYFYITQVMPAYALKNIQAIIQRLLDAFDDSRQPISWVHIPVAVQAAVRPSLESWKRGPFGPYSTQRFREIVQGNSKSKMNTTSMVGGFDLDSFSIFSYLKFDKRVYDDFTVLLPPEDMLNEHDPALAQILRDYKQINVASVTMERISSHINRKWKPNLTLADIVFENENSRPGTLPSPEMGFTPFEVMQNLLMGSADFQGSSSIVNKTLMSVSESYFQKVASAIASLRDRMIVEVCLGEMADFLEKMQHQTLDRSREIESKDCSSSPEWPQKYHIIHMSNIPLRHLTEIITSDYVGGPLTSFLYGVPILEHGPGTGLTSRILRNPLPFDDVSTYFSEYLLMYNPKLVRSHFHLALSCETPAAEDLMSYLMWERIPKPQQLLNFEQLMSQSKFSRWIYAHFLKICLPYPRMFPDRVPLAPLNMTAFIRLIMYVSGLGYPAHWISNLMDSILSGKITTNARPPSQIVCTPRDVDAVYPTQSFSTTSWILEFATLTGLWRRLLPVGLVLPSTVPQVEEIVQYHLKFPGFKVWDARVPHSMLVFYNEEKVERLPKNLRPILMEDIKKSDPKSRVLQENVRCMSTFDWSVEDQEVTFWISNLAFEEMKDWNVEIWRIDVWEKESNQVKLADSVVKKKSWEEWKDSPSFNDT</sequence>
<dbReference type="KEGG" id="mlr:MELLADRAFT_65695"/>
<evidence type="ECO:0000259" key="1">
    <source>
        <dbReference type="Pfam" id="PF14737"/>
    </source>
</evidence>
<dbReference type="InterPro" id="IPR011990">
    <property type="entry name" value="TPR-like_helical_dom_sf"/>
</dbReference>
<gene>
    <name evidence="2" type="ORF">MELLADRAFT_65695</name>
</gene>
<accession>F4RWD6</accession>
<evidence type="ECO:0000313" key="3">
    <source>
        <dbReference type="Proteomes" id="UP000001072"/>
    </source>
</evidence>
<dbReference type="RefSeq" id="XP_007413475.1">
    <property type="nucleotide sequence ID" value="XM_007413413.1"/>
</dbReference>
<dbReference type="GeneID" id="18930479"/>
<dbReference type="InParanoid" id="F4RWD6"/>
<keyword evidence="3" id="KW-1185">Reference proteome</keyword>